<accession>A0AAF0EKZ2</accession>
<keyword evidence="2" id="KW-1185">Reference proteome</keyword>
<sequence>MSQAFGFGWMTDSEESVMRHVSNRAMYYPIWVVDAMCRVACRGDNGEAEARFISTSSAFPGNSWKPMDTLPIRAPPPRTADTPSFEGSVITPSDMPMLYRPFSRVRHMEPDVSMKGGIHILPFNISPLSLPHLFKKADLRNSIVDMLSEGPALHINRRFTILPGVEIQVANLNEAKSGDSQANLRFDWDSLEFDMLACYPVMLPIHLVQFHYDAHGEKDREATVALGAWDEGLLSYALRCDEKDSWMFKGEASWLDLDMVDFNPHIPIAPSTLDPHSKASTETSDARIVDLMAQQSQMQAVFEHRAEQLIEHADWHSCEQWECDHAPSETSEESSAGLGRMIDWGNVHVRPYYEGVEENRRYIALSTEVLFSSRFIEGIDKDIAEGRDVSQVQAVYKNELLTGTFY</sequence>
<dbReference type="AlphaFoldDB" id="A0AAF0EKZ2"/>
<reference evidence="1" key="1">
    <citation type="submission" date="2023-03" db="EMBL/GenBank/DDBJ databases">
        <title>Mating type loci evolution in Malassezia.</title>
        <authorList>
            <person name="Coelho M.A."/>
        </authorList>
    </citation>
    <scope>NUCLEOTIDE SEQUENCE</scope>
    <source>
        <strain evidence="1">CBS 9557</strain>
    </source>
</reference>
<proteinExistence type="predicted"/>
<dbReference type="EMBL" id="CP119895">
    <property type="protein sequence ID" value="WFD27313.1"/>
    <property type="molecule type" value="Genomic_DNA"/>
</dbReference>
<evidence type="ECO:0000313" key="2">
    <source>
        <dbReference type="Proteomes" id="UP001213623"/>
    </source>
</evidence>
<dbReference type="Proteomes" id="UP001213623">
    <property type="component" value="Chromosome 4"/>
</dbReference>
<evidence type="ECO:0000313" key="1">
    <source>
        <dbReference type="EMBL" id="WFD27313.1"/>
    </source>
</evidence>
<gene>
    <name evidence="1" type="ORF">MNAN1_002309</name>
</gene>
<name>A0AAF0EKZ2_9BASI</name>
<organism evidence="1 2">
    <name type="scientific">Malassezia nana</name>
    <dbReference type="NCBI Taxonomy" id="180528"/>
    <lineage>
        <taxon>Eukaryota</taxon>
        <taxon>Fungi</taxon>
        <taxon>Dikarya</taxon>
        <taxon>Basidiomycota</taxon>
        <taxon>Ustilaginomycotina</taxon>
        <taxon>Malasseziomycetes</taxon>
        <taxon>Malasseziales</taxon>
        <taxon>Malasseziaceae</taxon>
        <taxon>Malassezia</taxon>
    </lineage>
</organism>
<protein>
    <submittedName>
        <fullName evidence="1">Uncharacterized protein</fullName>
    </submittedName>
</protein>